<reference evidence="2 3" key="1">
    <citation type="journal article" date="2011" name="J. Bacteriol.">
        <title>Genome sequence of Salinisphaera shabanensis, a gammaproteobacterium from the harsh, variable environment of the brine-seawater interface of the Shaban Deep in the Red Sea.</title>
        <authorList>
            <person name="Antunes A."/>
            <person name="Alam I."/>
            <person name="Bajic V.B."/>
            <person name="Stingl U."/>
        </authorList>
    </citation>
    <scope>NUCLEOTIDE SEQUENCE [LARGE SCALE GENOMIC DNA]</scope>
    <source>
        <strain evidence="2 3">E1L3A</strain>
    </source>
</reference>
<dbReference type="SUPFAM" id="SSF53335">
    <property type="entry name" value="S-adenosyl-L-methionine-dependent methyltransferases"/>
    <property type="match status" value="1"/>
</dbReference>
<dbReference type="Proteomes" id="UP000006242">
    <property type="component" value="Unassembled WGS sequence"/>
</dbReference>
<dbReference type="InterPro" id="IPR013216">
    <property type="entry name" value="Methyltransf_11"/>
</dbReference>
<dbReference type="InterPro" id="IPR029063">
    <property type="entry name" value="SAM-dependent_MTases_sf"/>
</dbReference>
<feature type="domain" description="Methyltransferase type 11" evidence="1">
    <location>
        <begin position="80"/>
        <end position="126"/>
    </location>
</feature>
<gene>
    <name evidence="2" type="primary">yafS</name>
    <name evidence="2" type="ORF">SSPSH_001600</name>
</gene>
<dbReference type="STRING" id="1033802.SSPSH_001600"/>
<name>U2EN08_9GAMM</name>
<evidence type="ECO:0000313" key="3">
    <source>
        <dbReference type="Proteomes" id="UP000006242"/>
    </source>
</evidence>
<organism evidence="2 3">
    <name type="scientific">Salinisphaera shabanensis E1L3A</name>
    <dbReference type="NCBI Taxonomy" id="1033802"/>
    <lineage>
        <taxon>Bacteria</taxon>
        <taxon>Pseudomonadati</taxon>
        <taxon>Pseudomonadota</taxon>
        <taxon>Gammaproteobacteria</taxon>
        <taxon>Salinisphaerales</taxon>
        <taxon>Salinisphaeraceae</taxon>
        <taxon>Salinisphaera</taxon>
    </lineage>
</organism>
<keyword evidence="2" id="KW-0489">Methyltransferase</keyword>
<evidence type="ECO:0000313" key="2">
    <source>
        <dbReference type="EMBL" id="ERJ19527.1"/>
    </source>
</evidence>
<dbReference type="EC" id="2.1.1.-" evidence="2"/>
<dbReference type="GO" id="GO:0032259">
    <property type="term" value="P:methylation"/>
    <property type="evidence" value="ECO:0007669"/>
    <property type="project" value="UniProtKB-KW"/>
</dbReference>
<dbReference type="RefSeq" id="WP_006915481.1">
    <property type="nucleotide sequence ID" value="NZ_AFNV02000009.1"/>
</dbReference>
<dbReference type="GO" id="GO:0008757">
    <property type="term" value="F:S-adenosylmethionine-dependent methyltransferase activity"/>
    <property type="evidence" value="ECO:0007669"/>
    <property type="project" value="InterPro"/>
</dbReference>
<dbReference type="Pfam" id="PF08241">
    <property type="entry name" value="Methyltransf_11"/>
    <property type="match status" value="1"/>
</dbReference>
<proteinExistence type="predicted"/>
<dbReference type="OrthoDB" id="6191410at2"/>
<comment type="caution">
    <text evidence="2">The sequence shown here is derived from an EMBL/GenBank/DDBJ whole genome shotgun (WGS) entry which is preliminary data.</text>
</comment>
<dbReference type="Gene3D" id="3.40.50.150">
    <property type="entry name" value="Vaccinia Virus protein VP39"/>
    <property type="match status" value="1"/>
</dbReference>
<reference evidence="2 3" key="2">
    <citation type="journal article" date="2013" name="PLoS ONE">
        <title>INDIGO - INtegrated Data Warehouse of MIcrobial GenOmes with Examples from the Red Sea Extremophiles.</title>
        <authorList>
            <person name="Alam I."/>
            <person name="Antunes A."/>
            <person name="Kamau A.A."/>
            <person name="Ba Alawi W."/>
            <person name="Kalkatawi M."/>
            <person name="Stingl U."/>
            <person name="Bajic V.B."/>
        </authorList>
    </citation>
    <scope>NUCLEOTIDE SEQUENCE [LARGE SCALE GENOMIC DNA]</scope>
    <source>
        <strain evidence="2 3">E1L3A</strain>
    </source>
</reference>
<dbReference type="EMBL" id="AFNV02000009">
    <property type="protein sequence ID" value="ERJ19527.1"/>
    <property type="molecule type" value="Genomic_DNA"/>
</dbReference>
<keyword evidence="3" id="KW-1185">Reference proteome</keyword>
<dbReference type="AlphaFoldDB" id="U2EN08"/>
<keyword evidence="2" id="KW-0808">Transferase</keyword>
<dbReference type="eggNOG" id="COG2226">
    <property type="taxonomic scope" value="Bacteria"/>
</dbReference>
<sequence length="249" mass="28223">MFRFLPGQYTDSADWLATPRARLFLQYERRVLAQLLPNLTGYRCVQIGSWGHERATLASAGTLCQWQLGFGSACRADVGFDGRHLPLASGSVDALVLAHALEQVAEPHVLLRECARVLNARGQLVILAFNPWSLWAMRQRLPARRAPRFQPCSAPPSASRLYDWLRLLEFEPERLVRYGLGFPFFGGYHRVGEDRRSARCIAWCAQSYALLARRQVAPRTPIRKPLPGQRKRAAVGLARQASHHVRCRR</sequence>
<evidence type="ECO:0000259" key="1">
    <source>
        <dbReference type="Pfam" id="PF08241"/>
    </source>
</evidence>
<accession>U2EN08</accession>
<protein>
    <submittedName>
        <fullName evidence="2">SAM-dependent methyltransferase protein</fullName>
        <ecNumber evidence="2">2.1.1.-</ecNumber>
    </submittedName>
</protein>